<proteinExistence type="predicted"/>
<dbReference type="Gene3D" id="3.30.70.330">
    <property type="match status" value="1"/>
</dbReference>
<sequence>MEYQPIPSPSSGSQSFQFVNSSFGDTTYTKVFVGGLAWETHSDTLRQHFEQYGDILEAVVISDKHTGRSKGYGFVTFRDPEAATRACADPAPIIDGRRANCNLASLGRARLPMPFVGHPRQSLQHLGSTPAVRGAYVGNFGHQQPFPYGYQGYIYPPYGYAAYSPEYLYAQGLYSPYMGQQQYLQVYGVPGTGDSAVYPYGQLSQTIPGGHGYTAMQGYGVPGHQIVQLTGPGMNTITSPPTPTGQSSYPTGAAAIVPSQQQLRLPAPTELMQGGGSDHMTG</sequence>
<dbReference type="EMBL" id="JAXQNO010000007">
    <property type="protein sequence ID" value="KAK4793920.1"/>
    <property type="molecule type" value="Genomic_DNA"/>
</dbReference>
<dbReference type="PANTHER" id="PTHR11176:SF57">
    <property type="entry name" value="PROTEIN BOULE"/>
    <property type="match status" value="1"/>
</dbReference>
<dbReference type="PANTHER" id="PTHR11176">
    <property type="entry name" value="BOULE-RELATED"/>
    <property type="match status" value="1"/>
</dbReference>
<dbReference type="SUPFAM" id="SSF54928">
    <property type="entry name" value="RNA-binding domain, RBD"/>
    <property type="match status" value="1"/>
</dbReference>
<gene>
    <name evidence="4" type="ORF">SAY86_011914</name>
</gene>
<protein>
    <recommendedName>
        <fullName evidence="3">RRM domain-containing protein</fullName>
    </recommendedName>
</protein>
<dbReference type="InterPro" id="IPR035979">
    <property type="entry name" value="RBD_domain_sf"/>
</dbReference>
<dbReference type="InterPro" id="IPR000504">
    <property type="entry name" value="RRM_dom"/>
</dbReference>
<dbReference type="CDD" id="cd12384">
    <property type="entry name" value="RRM_RBM24_RBM38_like"/>
    <property type="match status" value="1"/>
</dbReference>
<evidence type="ECO:0000313" key="5">
    <source>
        <dbReference type="Proteomes" id="UP001346149"/>
    </source>
</evidence>
<accession>A0AAN7LWE1</accession>
<evidence type="ECO:0000256" key="2">
    <source>
        <dbReference type="PROSITE-ProRule" id="PRU00176"/>
    </source>
</evidence>
<keyword evidence="1 2" id="KW-0694">RNA-binding</keyword>
<dbReference type="FunFam" id="3.30.70.330:FF:000250">
    <property type="entry name" value="RNA-binding (RRM/RBD/RNP motifs) family protein"/>
    <property type="match status" value="1"/>
</dbReference>
<organism evidence="4 5">
    <name type="scientific">Trapa natans</name>
    <name type="common">Water chestnut</name>
    <dbReference type="NCBI Taxonomy" id="22666"/>
    <lineage>
        <taxon>Eukaryota</taxon>
        <taxon>Viridiplantae</taxon>
        <taxon>Streptophyta</taxon>
        <taxon>Embryophyta</taxon>
        <taxon>Tracheophyta</taxon>
        <taxon>Spermatophyta</taxon>
        <taxon>Magnoliopsida</taxon>
        <taxon>eudicotyledons</taxon>
        <taxon>Gunneridae</taxon>
        <taxon>Pentapetalae</taxon>
        <taxon>rosids</taxon>
        <taxon>malvids</taxon>
        <taxon>Myrtales</taxon>
        <taxon>Lythraceae</taxon>
        <taxon>Trapa</taxon>
    </lineage>
</organism>
<dbReference type="Proteomes" id="UP001346149">
    <property type="component" value="Unassembled WGS sequence"/>
</dbReference>
<dbReference type="InterPro" id="IPR012677">
    <property type="entry name" value="Nucleotide-bd_a/b_plait_sf"/>
</dbReference>
<reference evidence="4 5" key="1">
    <citation type="journal article" date="2023" name="Hortic Res">
        <title>Pangenome of water caltrop reveals structural variations and asymmetric subgenome divergence after allopolyploidization.</title>
        <authorList>
            <person name="Zhang X."/>
            <person name="Chen Y."/>
            <person name="Wang L."/>
            <person name="Yuan Y."/>
            <person name="Fang M."/>
            <person name="Shi L."/>
            <person name="Lu R."/>
            <person name="Comes H.P."/>
            <person name="Ma Y."/>
            <person name="Chen Y."/>
            <person name="Huang G."/>
            <person name="Zhou Y."/>
            <person name="Zheng Z."/>
            <person name="Qiu Y."/>
        </authorList>
    </citation>
    <scope>NUCLEOTIDE SEQUENCE [LARGE SCALE GENOMIC DNA]</scope>
    <source>
        <strain evidence="4">F231</strain>
    </source>
</reference>
<dbReference type="SMART" id="SM00360">
    <property type="entry name" value="RRM"/>
    <property type="match status" value="1"/>
</dbReference>
<evidence type="ECO:0000313" key="4">
    <source>
        <dbReference type="EMBL" id="KAK4793920.1"/>
    </source>
</evidence>
<evidence type="ECO:0000259" key="3">
    <source>
        <dbReference type="PROSITE" id="PS50102"/>
    </source>
</evidence>
<feature type="domain" description="RRM" evidence="3">
    <location>
        <begin position="29"/>
        <end position="106"/>
    </location>
</feature>
<dbReference type="Pfam" id="PF00076">
    <property type="entry name" value="RRM_1"/>
    <property type="match status" value="1"/>
</dbReference>
<dbReference type="AlphaFoldDB" id="A0AAN7LWE1"/>
<dbReference type="GO" id="GO:0003723">
    <property type="term" value="F:RNA binding"/>
    <property type="evidence" value="ECO:0007669"/>
    <property type="project" value="UniProtKB-UniRule"/>
</dbReference>
<evidence type="ECO:0000256" key="1">
    <source>
        <dbReference type="ARBA" id="ARBA00022884"/>
    </source>
</evidence>
<name>A0AAN7LWE1_TRANT</name>
<comment type="caution">
    <text evidence="4">The sequence shown here is derived from an EMBL/GenBank/DDBJ whole genome shotgun (WGS) entry which is preliminary data.</text>
</comment>
<dbReference type="PROSITE" id="PS50102">
    <property type="entry name" value="RRM"/>
    <property type="match status" value="1"/>
</dbReference>
<keyword evidence="5" id="KW-1185">Reference proteome</keyword>